<dbReference type="PANTHER" id="PTHR24323">
    <property type="entry name" value="CEH-10 HOMEODOMAIN-CONTAINING HOMOLOG"/>
    <property type="match status" value="1"/>
</dbReference>
<dbReference type="InterPro" id="IPR009057">
    <property type="entry name" value="Homeodomain-like_sf"/>
</dbReference>
<proteinExistence type="predicted"/>
<dbReference type="Pfam" id="PF00046">
    <property type="entry name" value="Homeodomain"/>
    <property type="match status" value="1"/>
</dbReference>
<keyword evidence="2 3" id="KW-0238">DNA-binding</keyword>
<comment type="caution">
    <text evidence="6">The sequence shown here is derived from an EMBL/GenBank/DDBJ whole genome shotgun (WGS) entry which is preliminary data.</text>
</comment>
<name>A0A9X0CSS9_9CNID</name>
<comment type="subcellular location">
    <subcellularLocation>
        <location evidence="1 2 3">Nucleus</location>
    </subcellularLocation>
</comment>
<dbReference type="OrthoDB" id="6159439at2759"/>
<evidence type="ECO:0000256" key="3">
    <source>
        <dbReference type="RuleBase" id="RU000682"/>
    </source>
</evidence>
<feature type="domain" description="Homeobox" evidence="5">
    <location>
        <begin position="152"/>
        <end position="212"/>
    </location>
</feature>
<dbReference type="Proteomes" id="UP001163046">
    <property type="component" value="Unassembled WGS sequence"/>
</dbReference>
<reference evidence="6" key="1">
    <citation type="submission" date="2023-01" db="EMBL/GenBank/DDBJ databases">
        <title>Genome assembly of the deep-sea coral Lophelia pertusa.</title>
        <authorList>
            <person name="Herrera S."/>
            <person name="Cordes E."/>
        </authorList>
    </citation>
    <scope>NUCLEOTIDE SEQUENCE</scope>
    <source>
        <strain evidence="6">USNM1676648</strain>
        <tissue evidence="6">Polyp</tissue>
    </source>
</reference>
<feature type="region of interest" description="Disordered" evidence="4">
    <location>
        <begin position="237"/>
        <end position="283"/>
    </location>
</feature>
<evidence type="ECO:0000256" key="1">
    <source>
        <dbReference type="ARBA" id="ARBA00004123"/>
    </source>
</evidence>
<dbReference type="SMART" id="SM00389">
    <property type="entry name" value="HOX"/>
    <property type="match status" value="1"/>
</dbReference>
<dbReference type="PANTHER" id="PTHR24323:SF7">
    <property type="entry name" value="HOMEOBOX DOMAIN-CONTAINING PROTEIN"/>
    <property type="match status" value="1"/>
</dbReference>
<accession>A0A9X0CSS9</accession>
<dbReference type="EMBL" id="MU826828">
    <property type="protein sequence ID" value="KAJ7374325.1"/>
    <property type="molecule type" value="Genomic_DNA"/>
</dbReference>
<feature type="DNA-binding region" description="Homeobox" evidence="2">
    <location>
        <begin position="154"/>
        <end position="213"/>
    </location>
</feature>
<keyword evidence="7" id="KW-1185">Reference proteome</keyword>
<feature type="compositionally biased region" description="Low complexity" evidence="4">
    <location>
        <begin position="260"/>
        <end position="269"/>
    </location>
</feature>
<evidence type="ECO:0000313" key="6">
    <source>
        <dbReference type="EMBL" id="KAJ7374325.1"/>
    </source>
</evidence>
<evidence type="ECO:0000313" key="7">
    <source>
        <dbReference type="Proteomes" id="UP001163046"/>
    </source>
</evidence>
<evidence type="ECO:0000259" key="5">
    <source>
        <dbReference type="PROSITE" id="PS50071"/>
    </source>
</evidence>
<dbReference type="SUPFAM" id="SSF46689">
    <property type="entry name" value="Homeodomain-like"/>
    <property type="match status" value="1"/>
</dbReference>
<dbReference type="PROSITE" id="PS50071">
    <property type="entry name" value="HOMEOBOX_2"/>
    <property type="match status" value="1"/>
</dbReference>
<gene>
    <name evidence="6" type="primary">MIXL1_1</name>
    <name evidence="6" type="ORF">OS493_007413</name>
</gene>
<dbReference type="Gene3D" id="1.10.10.60">
    <property type="entry name" value="Homeodomain-like"/>
    <property type="match status" value="1"/>
</dbReference>
<dbReference type="AlphaFoldDB" id="A0A9X0CSS9"/>
<evidence type="ECO:0000256" key="4">
    <source>
        <dbReference type="SAM" id="MobiDB-lite"/>
    </source>
</evidence>
<protein>
    <submittedName>
        <fullName evidence="6">Mix paired-like homeobox</fullName>
    </submittedName>
</protein>
<dbReference type="GO" id="GO:0006355">
    <property type="term" value="P:regulation of DNA-templated transcription"/>
    <property type="evidence" value="ECO:0007669"/>
    <property type="project" value="TreeGrafter"/>
</dbReference>
<dbReference type="InterPro" id="IPR001356">
    <property type="entry name" value="HD"/>
</dbReference>
<dbReference type="InterPro" id="IPR051775">
    <property type="entry name" value="Homeobox_domain"/>
</dbReference>
<dbReference type="GO" id="GO:0005634">
    <property type="term" value="C:nucleus"/>
    <property type="evidence" value="ECO:0007669"/>
    <property type="project" value="UniProtKB-SubCell"/>
</dbReference>
<dbReference type="GO" id="GO:0000976">
    <property type="term" value="F:transcription cis-regulatory region binding"/>
    <property type="evidence" value="ECO:0007669"/>
    <property type="project" value="TreeGrafter"/>
</dbReference>
<sequence>MVDRHQDIAKPNNLTPDVLEAASILVAMKRGMRYFLLEAQQAQARFQLSYLDFNSLNPGSAHQLHYFSGHRIPFSPLYDISPMPAAYHFPLAHAQTCSLPQPVAYYGMLASQPCFVGPPREQSAACVASTEGVVESETIQRARQKQQSGEKQESKRKRKNLTKEQLEILEAVYAKDKYPHIEDRLKLEEPTKLTEDRIQVWFPKQTREGQKKLEAEKLQQYFAINSQKVIDECEGSDDIDAKNASDSPTKATQRIKRENSNSSSDISDNGEFDNLSFSESQTE</sequence>
<evidence type="ECO:0000256" key="2">
    <source>
        <dbReference type="PROSITE-ProRule" id="PRU00108"/>
    </source>
</evidence>
<dbReference type="CDD" id="cd00086">
    <property type="entry name" value="homeodomain"/>
    <property type="match status" value="1"/>
</dbReference>
<organism evidence="6 7">
    <name type="scientific">Desmophyllum pertusum</name>
    <dbReference type="NCBI Taxonomy" id="174260"/>
    <lineage>
        <taxon>Eukaryota</taxon>
        <taxon>Metazoa</taxon>
        <taxon>Cnidaria</taxon>
        <taxon>Anthozoa</taxon>
        <taxon>Hexacorallia</taxon>
        <taxon>Scleractinia</taxon>
        <taxon>Caryophylliina</taxon>
        <taxon>Caryophylliidae</taxon>
        <taxon>Desmophyllum</taxon>
    </lineage>
</organism>
<keyword evidence="2 3" id="KW-0371">Homeobox</keyword>
<keyword evidence="2 3" id="KW-0539">Nucleus</keyword>